<dbReference type="STRING" id="113226.A0A139I1L9"/>
<dbReference type="PROSITE" id="PS51186">
    <property type="entry name" value="GNAT"/>
    <property type="match status" value="1"/>
</dbReference>
<evidence type="ECO:0000259" key="1">
    <source>
        <dbReference type="PROSITE" id="PS51186"/>
    </source>
</evidence>
<dbReference type="Proteomes" id="UP000073492">
    <property type="component" value="Unassembled WGS sequence"/>
</dbReference>
<dbReference type="OrthoDB" id="630895at2759"/>
<proteinExistence type="predicted"/>
<comment type="caution">
    <text evidence="2">The sequence shown here is derived from an EMBL/GenBank/DDBJ whole genome shotgun (WGS) entry which is preliminary data.</text>
</comment>
<dbReference type="GO" id="GO:0016747">
    <property type="term" value="F:acyltransferase activity, transferring groups other than amino-acyl groups"/>
    <property type="evidence" value="ECO:0007669"/>
    <property type="project" value="InterPro"/>
</dbReference>
<sequence>MAVDGQATLRTARLDLVPLKQEHKAFTMALDMDQEVMKTVAFGRPFTEEEATQVHEWLMDSAKPITGLGCWAGFSDGEFVGWWILAPHPDSDAPEDAEAAAKFVPEKSEYGFRVAPKFWGKGFAKEGAREMIRHAFQNLQLQEVIGETMTINAASRAVMAASGLKHVDTFFNTYDTPPAGIEEGEVRYAITRKEWYDQRPDSSQGQPAS</sequence>
<feature type="domain" description="N-acetyltransferase" evidence="1">
    <location>
        <begin position="14"/>
        <end position="193"/>
    </location>
</feature>
<dbReference type="EMBL" id="LFZO01000432">
    <property type="protein sequence ID" value="KXT08559.1"/>
    <property type="molecule type" value="Genomic_DNA"/>
</dbReference>
<gene>
    <name evidence="2" type="ORF">AC579_3729</name>
</gene>
<dbReference type="Pfam" id="PF13302">
    <property type="entry name" value="Acetyltransf_3"/>
    <property type="match status" value="1"/>
</dbReference>
<dbReference type="PANTHER" id="PTHR43792">
    <property type="entry name" value="GNAT FAMILY, PUTATIVE (AFU_ORTHOLOGUE AFUA_3G00765)-RELATED-RELATED"/>
    <property type="match status" value="1"/>
</dbReference>
<protein>
    <recommendedName>
        <fullName evidence="1">N-acetyltransferase domain-containing protein</fullName>
    </recommendedName>
</protein>
<dbReference type="SUPFAM" id="SSF55729">
    <property type="entry name" value="Acyl-CoA N-acyltransferases (Nat)"/>
    <property type="match status" value="1"/>
</dbReference>
<accession>A0A139I1L9</accession>
<evidence type="ECO:0000313" key="2">
    <source>
        <dbReference type="EMBL" id="KXT08559.1"/>
    </source>
</evidence>
<organism evidence="2 3">
    <name type="scientific">Pseudocercospora musae</name>
    <dbReference type="NCBI Taxonomy" id="113226"/>
    <lineage>
        <taxon>Eukaryota</taxon>
        <taxon>Fungi</taxon>
        <taxon>Dikarya</taxon>
        <taxon>Ascomycota</taxon>
        <taxon>Pezizomycotina</taxon>
        <taxon>Dothideomycetes</taxon>
        <taxon>Dothideomycetidae</taxon>
        <taxon>Mycosphaerellales</taxon>
        <taxon>Mycosphaerellaceae</taxon>
        <taxon>Pseudocercospora</taxon>
    </lineage>
</organism>
<evidence type="ECO:0000313" key="3">
    <source>
        <dbReference type="Proteomes" id="UP000073492"/>
    </source>
</evidence>
<dbReference type="AlphaFoldDB" id="A0A139I1L9"/>
<reference evidence="2 3" key="1">
    <citation type="submission" date="2015-07" db="EMBL/GenBank/DDBJ databases">
        <title>Comparative genomics of the Sigatoka disease complex on banana suggests a link between parallel evolutionary changes in Pseudocercospora fijiensis and Pseudocercospora eumusae and increased virulence on the banana host.</title>
        <authorList>
            <person name="Chang T.-C."/>
            <person name="Salvucci A."/>
            <person name="Crous P.W."/>
            <person name="Stergiopoulos I."/>
        </authorList>
    </citation>
    <scope>NUCLEOTIDE SEQUENCE [LARGE SCALE GENOMIC DNA]</scope>
    <source>
        <strain evidence="2 3">CBS 116634</strain>
    </source>
</reference>
<name>A0A139I1L9_9PEZI</name>
<dbReference type="InterPro" id="IPR016181">
    <property type="entry name" value="Acyl_CoA_acyltransferase"/>
</dbReference>
<dbReference type="InterPro" id="IPR000182">
    <property type="entry name" value="GNAT_dom"/>
</dbReference>
<keyword evidence="3" id="KW-1185">Reference proteome</keyword>
<dbReference type="Gene3D" id="3.40.630.30">
    <property type="match status" value="1"/>
</dbReference>
<dbReference type="InterPro" id="IPR051531">
    <property type="entry name" value="N-acetyltransferase"/>
</dbReference>
<dbReference type="PANTHER" id="PTHR43792:SF16">
    <property type="entry name" value="N-ACETYLTRANSFERASE DOMAIN-CONTAINING PROTEIN"/>
    <property type="match status" value="1"/>
</dbReference>